<name>A0ABS9UGI9_9BACL</name>
<sequence length="323" mass="37994">MNIYEKFNQLLADEKNEEILVLLEEFRNNRTLTVEEKAWVYWNISDRLAIMRKPHQEYEIHCEFVKWGKITLAPDKLHWFVSDGTQSLTLSLGNYFEEWYDWYLYACEHSLRNESNRGVRFESHRAAVSSLLSLEKFSSIDVPLINMLDLIQEDSEWENNPFAELTYYSFLLEKASKLEEQELIKESSEKIAHLINHKLLEILDDSLIPMESDPFVLGSWEQLNSSRLTKRSITVALNNLGCTLTRLNMHEESVRVFNLAIQYQHKLNKYGLSLYLLSIWGLHNCSSKVVKAWKRHGDKIANIKELLLIAPELKNVDWDRRAL</sequence>
<reference evidence="1 2" key="1">
    <citation type="submission" date="2022-03" db="EMBL/GenBank/DDBJ databases">
        <authorList>
            <person name="Jo J.-H."/>
            <person name="Im W.-T."/>
        </authorList>
    </citation>
    <scope>NUCLEOTIDE SEQUENCE [LARGE SCALE GENOMIC DNA]</scope>
    <source>
        <strain evidence="1 2">MA9</strain>
    </source>
</reference>
<evidence type="ECO:0008006" key="3">
    <source>
        <dbReference type="Google" id="ProtNLM"/>
    </source>
</evidence>
<dbReference type="RefSeq" id="WP_241370620.1">
    <property type="nucleotide sequence ID" value="NZ_JAKZFC010000007.1"/>
</dbReference>
<evidence type="ECO:0000313" key="2">
    <source>
        <dbReference type="Proteomes" id="UP001316087"/>
    </source>
</evidence>
<comment type="caution">
    <text evidence="1">The sequence shown here is derived from an EMBL/GenBank/DDBJ whole genome shotgun (WGS) entry which is preliminary data.</text>
</comment>
<protein>
    <recommendedName>
        <fullName evidence="3">Tetratricopeptide repeat protein</fullName>
    </recommendedName>
</protein>
<dbReference type="Proteomes" id="UP001316087">
    <property type="component" value="Unassembled WGS sequence"/>
</dbReference>
<gene>
    <name evidence="1" type="ORF">LZ480_16370</name>
</gene>
<accession>A0ABS9UGI9</accession>
<organism evidence="1 2">
    <name type="scientific">Solibacillus palustris</name>
    <dbReference type="NCBI Taxonomy" id="2908203"/>
    <lineage>
        <taxon>Bacteria</taxon>
        <taxon>Bacillati</taxon>
        <taxon>Bacillota</taxon>
        <taxon>Bacilli</taxon>
        <taxon>Bacillales</taxon>
        <taxon>Caryophanaceae</taxon>
        <taxon>Solibacillus</taxon>
    </lineage>
</organism>
<proteinExistence type="predicted"/>
<evidence type="ECO:0000313" key="1">
    <source>
        <dbReference type="EMBL" id="MCH7323451.1"/>
    </source>
</evidence>
<dbReference type="EMBL" id="JAKZFC010000007">
    <property type="protein sequence ID" value="MCH7323451.1"/>
    <property type="molecule type" value="Genomic_DNA"/>
</dbReference>
<keyword evidence="2" id="KW-1185">Reference proteome</keyword>